<dbReference type="InterPro" id="IPR036291">
    <property type="entry name" value="NAD(P)-bd_dom_sf"/>
</dbReference>
<dbReference type="Proteomes" id="UP000019804">
    <property type="component" value="Unassembled WGS sequence"/>
</dbReference>
<keyword evidence="4" id="KW-0521">NADP</keyword>
<sequence>MNVPNTENQNKILVTGGTGLVGSAIQWAIRNVPGTFGKKQNEEWVFLSSADADLRNYDETKSIFDKHKPDYVIHLSARVGGVFENTSRMADFVRDNLYMDQNVLRVCHELGVGKVVSCLSTCIFPDRTTYPISERILHDGPPHPSNYGYAYAKRMLDISSRAYRQQYGCNFTCVIPTNLYGPNDNFSEGCHFIPGVIKRVAQAKQSKASVMVVPGSGRALRQFLYSRDLARVLIWALRNYDEAEPFIISVDPDQEVSIKDAVEMVSEYSGFEGVIQWDTSATDGQLRKTADNARMRALLENFEFTTLEQGLKETLAWYSANQGHIRGMDARKGGQTPRGLL</sequence>
<proteinExistence type="inferred from homology"/>
<dbReference type="GO" id="GO:0042351">
    <property type="term" value="P:'de novo' GDP-L-fucose biosynthetic process"/>
    <property type="evidence" value="ECO:0007669"/>
    <property type="project" value="UniProtKB-UniPathway"/>
</dbReference>
<keyword evidence="5" id="KW-0560">Oxidoreductase</keyword>
<comment type="pathway">
    <text evidence="1">Nucleotide-sugar biosynthesis; GDP-L-fucose biosynthesis via de novo pathway; GDP-L-fucose from GDP-alpha-D-mannose: step 2/2.</text>
</comment>
<dbReference type="Pfam" id="PF01370">
    <property type="entry name" value="Epimerase"/>
    <property type="match status" value="1"/>
</dbReference>
<dbReference type="Gene3D" id="3.40.50.720">
    <property type="entry name" value="NAD(P)-binding Rossmann-like Domain"/>
    <property type="match status" value="1"/>
</dbReference>
<dbReference type="Gene3D" id="3.90.25.10">
    <property type="entry name" value="UDP-galactose 4-epimerase, domain 1"/>
    <property type="match status" value="1"/>
</dbReference>
<reference evidence="9" key="1">
    <citation type="journal article" date="2014" name="Nat. Commun.">
        <title>Genomic adaptations of the halophilic Dead Sea filamentous fungus Eurotium rubrum.</title>
        <authorList>
            <person name="Kis-Papo T."/>
            <person name="Weig A.R."/>
            <person name="Riley R."/>
            <person name="Persoh D."/>
            <person name="Salamov A."/>
            <person name="Sun H."/>
            <person name="Lipzen A."/>
            <person name="Wasser S.P."/>
            <person name="Rambold G."/>
            <person name="Grigoriev I.V."/>
            <person name="Nevo E."/>
        </authorList>
    </citation>
    <scope>NUCLEOTIDE SEQUENCE [LARGE SCALE GENOMIC DNA]</scope>
    <source>
        <strain evidence="9">CBS 135680</strain>
    </source>
</reference>
<dbReference type="HOGENOM" id="CLU_007383_18_2_1"/>
<evidence type="ECO:0000256" key="6">
    <source>
        <dbReference type="ARBA" id="ARBA00023235"/>
    </source>
</evidence>
<dbReference type="InterPro" id="IPR028614">
    <property type="entry name" value="GDP_fucose/colitose_synth"/>
</dbReference>
<dbReference type="GO" id="GO:0016853">
    <property type="term" value="F:isomerase activity"/>
    <property type="evidence" value="ECO:0007669"/>
    <property type="project" value="UniProtKB-KW"/>
</dbReference>
<dbReference type="HAMAP" id="MF_00956">
    <property type="entry name" value="GDP_fucose_synth"/>
    <property type="match status" value="1"/>
</dbReference>
<dbReference type="AlphaFoldDB" id="A0A017S3P5"/>
<name>A0A017S3P5_ASPRC</name>
<dbReference type="OrthoDB" id="202470at2759"/>
<evidence type="ECO:0000259" key="7">
    <source>
        <dbReference type="Pfam" id="PF01370"/>
    </source>
</evidence>
<dbReference type="PANTHER" id="PTHR43238">
    <property type="entry name" value="GDP-L-FUCOSE SYNTHASE"/>
    <property type="match status" value="1"/>
</dbReference>
<dbReference type="STRING" id="1388766.A0A017S3P5"/>
<dbReference type="CDD" id="cd05239">
    <property type="entry name" value="GDP_FS_SDR_e"/>
    <property type="match status" value="1"/>
</dbReference>
<dbReference type="SUPFAM" id="SSF51735">
    <property type="entry name" value="NAD(P)-binding Rossmann-fold domains"/>
    <property type="match status" value="1"/>
</dbReference>
<evidence type="ECO:0000256" key="4">
    <source>
        <dbReference type="ARBA" id="ARBA00022857"/>
    </source>
</evidence>
<dbReference type="UniPathway" id="UPA00128">
    <property type="reaction ID" value="UER00191"/>
</dbReference>
<dbReference type="InterPro" id="IPR001509">
    <property type="entry name" value="Epimerase_deHydtase"/>
</dbReference>
<keyword evidence="6" id="KW-0413">Isomerase</keyword>
<evidence type="ECO:0000313" key="8">
    <source>
        <dbReference type="EMBL" id="EYE91259.1"/>
    </source>
</evidence>
<evidence type="ECO:0000313" key="9">
    <source>
        <dbReference type="Proteomes" id="UP000019804"/>
    </source>
</evidence>
<evidence type="ECO:0000256" key="2">
    <source>
        <dbReference type="ARBA" id="ARBA00005959"/>
    </source>
</evidence>
<keyword evidence="9" id="KW-1185">Reference proteome</keyword>
<accession>A0A017S3P5</accession>
<feature type="domain" description="NAD-dependent epimerase/dehydratase" evidence="7">
    <location>
        <begin position="12"/>
        <end position="244"/>
    </location>
</feature>
<dbReference type="EC" id="1.1.1.271" evidence="3"/>
<evidence type="ECO:0000256" key="1">
    <source>
        <dbReference type="ARBA" id="ARBA00004883"/>
    </source>
</evidence>
<protein>
    <recommendedName>
        <fullName evidence="3">GDP-L-fucose synthase</fullName>
        <ecNumber evidence="3">1.1.1.271</ecNumber>
    </recommendedName>
</protein>
<dbReference type="GO" id="GO:0050577">
    <property type="term" value="F:GDP-L-fucose synthase activity"/>
    <property type="evidence" value="ECO:0007669"/>
    <property type="project" value="UniProtKB-EC"/>
</dbReference>
<gene>
    <name evidence="8" type="ORF">EURHEDRAFT_416516</name>
</gene>
<comment type="similarity">
    <text evidence="2">Belongs to the NAD(P)-dependent epimerase/dehydratase family. Fucose synthase subfamily.</text>
</comment>
<organism evidence="8 9">
    <name type="scientific">Aspergillus ruber (strain CBS 135680)</name>
    <dbReference type="NCBI Taxonomy" id="1388766"/>
    <lineage>
        <taxon>Eukaryota</taxon>
        <taxon>Fungi</taxon>
        <taxon>Dikarya</taxon>
        <taxon>Ascomycota</taxon>
        <taxon>Pezizomycotina</taxon>
        <taxon>Eurotiomycetes</taxon>
        <taxon>Eurotiomycetidae</taxon>
        <taxon>Eurotiales</taxon>
        <taxon>Aspergillaceae</taxon>
        <taxon>Aspergillus</taxon>
        <taxon>Aspergillus subgen. Aspergillus</taxon>
    </lineage>
</organism>
<evidence type="ECO:0000256" key="5">
    <source>
        <dbReference type="ARBA" id="ARBA00023002"/>
    </source>
</evidence>
<dbReference type="RefSeq" id="XP_040634949.1">
    <property type="nucleotide sequence ID" value="XM_040782976.1"/>
</dbReference>
<dbReference type="GeneID" id="63698100"/>
<evidence type="ECO:0000256" key="3">
    <source>
        <dbReference type="ARBA" id="ARBA00012371"/>
    </source>
</evidence>
<dbReference type="PANTHER" id="PTHR43238:SF1">
    <property type="entry name" value="GDP-L-FUCOSE SYNTHASE"/>
    <property type="match status" value="1"/>
</dbReference>
<dbReference type="EMBL" id="KK088446">
    <property type="protein sequence ID" value="EYE91259.1"/>
    <property type="molecule type" value="Genomic_DNA"/>
</dbReference>